<organism evidence="3 4">
    <name type="scientific">Allopontixanthobacter confluentis</name>
    <dbReference type="NCBI Taxonomy" id="1849021"/>
    <lineage>
        <taxon>Bacteria</taxon>
        <taxon>Pseudomonadati</taxon>
        <taxon>Pseudomonadota</taxon>
        <taxon>Alphaproteobacteria</taxon>
        <taxon>Sphingomonadales</taxon>
        <taxon>Erythrobacteraceae</taxon>
        <taxon>Allopontixanthobacter</taxon>
    </lineage>
</organism>
<dbReference type="EMBL" id="WTYU01000001">
    <property type="protein sequence ID" value="MXP14653.1"/>
    <property type="molecule type" value="Genomic_DNA"/>
</dbReference>
<evidence type="ECO:0000313" key="4">
    <source>
        <dbReference type="Proteomes" id="UP000473531"/>
    </source>
</evidence>
<keyword evidence="2" id="KW-0472">Membrane</keyword>
<evidence type="ECO:0000256" key="1">
    <source>
        <dbReference type="SAM" id="MobiDB-lite"/>
    </source>
</evidence>
<accession>A0A6L7GF41</accession>
<feature type="transmembrane region" description="Helical" evidence="2">
    <location>
        <begin position="17"/>
        <end position="38"/>
    </location>
</feature>
<keyword evidence="2" id="KW-0812">Transmembrane</keyword>
<gene>
    <name evidence="3" type="ORF">GRI44_07805</name>
</gene>
<proteinExistence type="predicted"/>
<feature type="compositionally biased region" description="Polar residues" evidence="1">
    <location>
        <begin position="295"/>
        <end position="308"/>
    </location>
</feature>
<dbReference type="OrthoDB" id="7432270at2"/>
<evidence type="ECO:0000313" key="3">
    <source>
        <dbReference type="EMBL" id="MXP14653.1"/>
    </source>
</evidence>
<keyword evidence="2" id="KW-1133">Transmembrane helix</keyword>
<dbReference type="RefSeq" id="WP_160600918.1">
    <property type="nucleotide sequence ID" value="NZ_WTYU01000001.1"/>
</dbReference>
<dbReference type="AlphaFoldDB" id="A0A6L7GF41"/>
<sequence>MESHTSQSRRKTGSTRAILLVALAAFILGASLVGYVAYKVDGDWSRLTPSGKSAQIAMGLPDGAAPAATRAPGLPSPEETQAAVAASEAVERVSQQQGGLDQRLAAAEQRLARLDLQSQAATGNAARAEGLLIAFATRRALERGAELGYLADQLRLRFSDALPNAVSTVIEISRNPVTLDQLLAQLDGLGPELSDSTEEPSFDRFRRELSELFIVRRETAPSPQPERRLERARYFLESGRVRAAIEEVKMLPGASRASRWIRDAERYDAAQRALDLIETSAVLEPRRLRDGSGQLVEQPSPVSQSNNP</sequence>
<keyword evidence="4" id="KW-1185">Reference proteome</keyword>
<feature type="region of interest" description="Disordered" evidence="1">
    <location>
        <begin position="287"/>
        <end position="308"/>
    </location>
</feature>
<dbReference type="Proteomes" id="UP000473531">
    <property type="component" value="Unassembled WGS sequence"/>
</dbReference>
<reference evidence="3 4" key="1">
    <citation type="submission" date="2019-12" db="EMBL/GenBank/DDBJ databases">
        <title>Genomic-based taxomic classification of the family Erythrobacteraceae.</title>
        <authorList>
            <person name="Xu L."/>
        </authorList>
    </citation>
    <scope>NUCLEOTIDE SEQUENCE [LARGE SCALE GENOMIC DNA]</scope>
    <source>
        <strain evidence="3 4">KCTC 52259</strain>
    </source>
</reference>
<evidence type="ECO:0008006" key="5">
    <source>
        <dbReference type="Google" id="ProtNLM"/>
    </source>
</evidence>
<protein>
    <recommendedName>
        <fullName evidence="5">Inner membrane protein</fullName>
    </recommendedName>
</protein>
<evidence type="ECO:0000256" key="2">
    <source>
        <dbReference type="SAM" id="Phobius"/>
    </source>
</evidence>
<comment type="caution">
    <text evidence="3">The sequence shown here is derived from an EMBL/GenBank/DDBJ whole genome shotgun (WGS) entry which is preliminary data.</text>
</comment>
<name>A0A6L7GF41_9SPHN</name>